<dbReference type="OrthoDB" id="7581025at2"/>
<organism evidence="1 2">
    <name type="scientific">Paramagnetospirillum magneticum (strain ATCC 700264 / AMB-1)</name>
    <name type="common">Magnetospirillum magneticum</name>
    <dbReference type="NCBI Taxonomy" id="342108"/>
    <lineage>
        <taxon>Bacteria</taxon>
        <taxon>Pseudomonadati</taxon>
        <taxon>Pseudomonadota</taxon>
        <taxon>Alphaproteobacteria</taxon>
        <taxon>Rhodospirillales</taxon>
        <taxon>Magnetospirillaceae</taxon>
        <taxon>Paramagnetospirillum</taxon>
    </lineage>
</organism>
<evidence type="ECO:0000313" key="1">
    <source>
        <dbReference type="EMBL" id="BAE50326.1"/>
    </source>
</evidence>
<sequence>MAITQADIDRLDKAIVSGKLTVEVDGSRVTYRSMAELMVARDHAVKLVGGGSAASGSGLSVVSFERS</sequence>
<dbReference type="RefSeq" id="WP_011383932.1">
    <property type="nucleotide sequence ID" value="NC_007626.1"/>
</dbReference>
<name>Q2W749_PARM1</name>
<protein>
    <submittedName>
        <fullName evidence="1">Uncharacterized protein</fullName>
    </submittedName>
</protein>
<dbReference type="AlphaFoldDB" id="Q2W749"/>
<accession>Q2W749</accession>
<dbReference type="Proteomes" id="UP000007058">
    <property type="component" value="Chromosome"/>
</dbReference>
<dbReference type="EMBL" id="AP007255">
    <property type="protein sequence ID" value="BAE50326.1"/>
    <property type="molecule type" value="Genomic_DNA"/>
</dbReference>
<dbReference type="KEGG" id="mag:amb1522"/>
<evidence type="ECO:0000313" key="2">
    <source>
        <dbReference type="Proteomes" id="UP000007058"/>
    </source>
</evidence>
<reference evidence="1 2" key="1">
    <citation type="journal article" date="2005" name="DNA Res.">
        <title>Complete genome sequence of the facultative anaerobic magnetotactic bacterium Magnetospirillum sp. strain AMB-1.</title>
        <authorList>
            <person name="Matsunaga T."/>
            <person name="Okamura Y."/>
            <person name="Fukuda Y."/>
            <person name="Wahyudi A.T."/>
            <person name="Murase Y."/>
            <person name="Takeyama H."/>
        </authorList>
    </citation>
    <scope>NUCLEOTIDE SEQUENCE [LARGE SCALE GENOMIC DNA]</scope>
    <source>
        <strain evidence="2">ATCC 700264 / AMB-1</strain>
    </source>
</reference>
<gene>
    <name evidence="1" type="ordered locus">amb1522</name>
</gene>
<dbReference type="NCBIfam" id="NF047331">
    <property type="entry name" value="phage_HTJ"/>
    <property type="match status" value="1"/>
</dbReference>
<keyword evidence="2" id="KW-1185">Reference proteome</keyword>
<proteinExistence type="predicted"/>
<dbReference type="HOGENOM" id="CLU_200209_1_1_5"/>